<protein>
    <submittedName>
        <fullName evidence="1">Uncharacterized protein</fullName>
    </submittedName>
</protein>
<comment type="caution">
    <text evidence="1">The sequence shown here is derived from an EMBL/GenBank/DDBJ whole genome shotgun (WGS) entry which is preliminary data.</text>
</comment>
<organism evidence="1 2">
    <name type="scientific">Physocladia obscura</name>
    <dbReference type="NCBI Taxonomy" id="109957"/>
    <lineage>
        <taxon>Eukaryota</taxon>
        <taxon>Fungi</taxon>
        <taxon>Fungi incertae sedis</taxon>
        <taxon>Chytridiomycota</taxon>
        <taxon>Chytridiomycota incertae sedis</taxon>
        <taxon>Chytridiomycetes</taxon>
        <taxon>Chytridiales</taxon>
        <taxon>Chytriomycetaceae</taxon>
        <taxon>Physocladia</taxon>
    </lineage>
</organism>
<dbReference type="AlphaFoldDB" id="A0AAD5XER0"/>
<accession>A0AAD5XER0</accession>
<name>A0AAD5XER0_9FUNG</name>
<reference evidence="1" key="1">
    <citation type="submission" date="2020-05" db="EMBL/GenBank/DDBJ databases">
        <title>Phylogenomic resolution of chytrid fungi.</title>
        <authorList>
            <person name="Stajich J.E."/>
            <person name="Amses K."/>
            <person name="Simmons R."/>
            <person name="Seto K."/>
            <person name="Myers J."/>
            <person name="Bonds A."/>
            <person name="Quandt C.A."/>
            <person name="Barry K."/>
            <person name="Liu P."/>
            <person name="Grigoriev I."/>
            <person name="Longcore J.E."/>
            <person name="James T.Y."/>
        </authorList>
    </citation>
    <scope>NUCLEOTIDE SEQUENCE</scope>
    <source>
        <strain evidence="1">JEL0513</strain>
    </source>
</reference>
<gene>
    <name evidence="1" type="ORF">HK100_001135</name>
</gene>
<proteinExistence type="predicted"/>
<evidence type="ECO:0000313" key="2">
    <source>
        <dbReference type="Proteomes" id="UP001211907"/>
    </source>
</evidence>
<evidence type="ECO:0000313" key="1">
    <source>
        <dbReference type="EMBL" id="KAJ3116177.1"/>
    </source>
</evidence>
<keyword evidence="2" id="KW-1185">Reference proteome</keyword>
<dbReference type="Proteomes" id="UP001211907">
    <property type="component" value="Unassembled WGS sequence"/>
</dbReference>
<dbReference type="EMBL" id="JADGJH010001245">
    <property type="protein sequence ID" value="KAJ3116177.1"/>
    <property type="molecule type" value="Genomic_DNA"/>
</dbReference>
<sequence length="130" mass="15058">MRSVLSQTLPTHAPSQHGIVWKSKWKASYVIAELDATRTKLTLSELCGCIWALNFKIFNHIDDLNETSALIVLKPNMTYSSTMHFPGHSMTWKLSDEGVIIERYPVHRISRSDEDWSYRMENEAVIMFQQ</sequence>